<evidence type="ECO:0000313" key="10">
    <source>
        <dbReference type="Proteomes" id="UP001212152"/>
    </source>
</evidence>
<gene>
    <name evidence="9" type="ORF">HDU87_002331</name>
</gene>
<dbReference type="PANTHER" id="PTHR39150">
    <property type="entry name" value="54S RIBOSOMAL PROTEIN L28, MITOCHONDRIAL"/>
    <property type="match status" value="1"/>
</dbReference>
<dbReference type="GO" id="GO:0032543">
    <property type="term" value="P:mitochondrial translation"/>
    <property type="evidence" value="ECO:0007669"/>
    <property type="project" value="InterPro"/>
</dbReference>
<evidence type="ECO:0000256" key="7">
    <source>
        <dbReference type="ARBA" id="ARBA00035192"/>
    </source>
</evidence>
<dbReference type="Gene3D" id="6.10.250.3440">
    <property type="match status" value="1"/>
</dbReference>
<keyword evidence="10" id="KW-1185">Reference proteome</keyword>
<evidence type="ECO:0000256" key="5">
    <source>
        <dbReference type="ARBA" id="ARBA00023128"/>
    </source>
</evidence>
<dbReference type="PANTHER" id="PTHR39150:SF1">
    <property type="entry name" value="LARGE RIBOSOMAL SUBUNIT PROTEIN ML40"/>
    <property type="match status" value="1"/>
</dbReference>
<dbReference type="GO" id="GO:0003735">
    <property type="term" value="F:structural constituent of ribosome"/>
    <property type="evidence" value="ECO:0007669"/>
    <property type="project" value="InterPro"/>
</dbReference>
<name>A0AAD5XNX2_9FUNG</name>
<keyword evidence="5" id="KW-0496">Mitochondrion</keyword>
<sequence length="216" mass="24004">MPSPSLACAAARTTAIRSSRSLSTSATFPCSFSSSARVSHHRCTALRPSPLSTRTFTTTAIAHARPGLTSQANKKVKDVLSSDKRYSLIREILYDKDVPTTPAKPVQQLTAQSVSNPIATRREHDAKVDAIERAWAIEKQKEAAAKMEELRGMYESMRLAMEELERTDSRLFEAAKVGADREKVVVFPRRLRVPTETPPLDGWDYEMKAGNKPETE</sequence>
<evidence type="ECO:0000256" key="8">
    <source>
        <dbReference type="SAM" id="MobiDB-lite"/>
    </source>
</evidence>
<dbReference type="GO" id="GO:1990904">
    <property type="term" value="C:ribonucleoprotein complex"/>
    <property type="evidence" value="ECO:0007669"/>
    <property type="project" value="UniProtKB-KW"/>
</dbReference>
<evidence type="ECO:0000256" key="1">
    <source>
        <dbReference type="ARBA" id="ARBA00004173"/>
    </source>
</evidence>
<evidence type="ECO:0000256" key="4">
    <source>
        <dbReference type="ARBA" id="ARBA00022980"/>
    </source>
</evidence>
<keyword evidence="4" id="KW-0689">Ribosomal protein</keyword>
<comment type="subcellular location">
    <subcellularLocation>
        <location evidence="1">Mitochondrion</location>
    </subcellularLocation>
</comment>
<feature type="compositionally biased region" description="Basic and acidic residues" evidence="8">
    <location>
        <begin position="205"/>
        <end position="216"/>
    </location>
</feature>
<keyword evidence="6" id="KW-0687">Ribonucleoprotein</keyword>
<feature type="region of interest" description="Disordered" evidence="8">
    <location>
        <begin position="197"/>
        <end position="216"/>
    </location>
</feature>
<dbReference type="GO" id="GO:0005840">
    <property type="term" value="C:ribosome"/>
    <property type="evidence" value="ECO:0007669"/>
    <property type="project" value="UniProtKB-KW"/>
</dbReference>
<reference evidence="9" key="1">
    <citation type="submission" date="2020-05" db="EMBL/GenBank/DDBJ databases">
        <title>Phylogenomic resolution of chytrid fungi.</title>
        <authorList>
            <person name="Stajich J.E."/>
            <person name="Amses K."/>
            <person name="Simmons R."/>
            <person name="Seto K."/>
            <person name="Myers J."/>
            <person name="Bonds A."/>
            <person name="Quandt C.A."/>
            <person name="Barry K."/>
            <person name="Liu P."/>
            <person name="Grigoriev I."/>
            <person name="Longcore J.E."/>
            <person name="James T.Y."/>
        </authorList>
    </citation>
    <scope>NUCLEOTIDE SEQUENCE</scope>
    <source>
        <strain evidence="9">JEL0379</strain>
    </source>
</reference>
<organism evidence="9 10">
    <name type="scientific">Geranomyces variabilis</name>
    <dbReference type="NCBI Taxonomy" id="109894"/>
    <lineage>
        <taxon>Eukaryota</taxon>
        <taxon>Fungi</taxon>
        <taxon>Fungi incertae sedis</taxon>
        <taxon>Chytridiomycota</taxon>
        <taxon>Chytridiomycota incertae sedis</taxon>
        <taxon>Chytridiomycetes</taxon>
        <taxon>Spizellomycetales</taxon>
        <taxon>Powellomycetaceae</taxon>
        <taxon>Geranomyces</taxon>
    </lineage>
</organism>
<evidence type="ECO:0000256" key="3">
    <source>
        <dbReference type="ARBA" id="ARBA00022946"/>
    </source>
</evidence>
<dbReference type="InterPro" id="IPR019192">
    <property type="entry name" value="Ribosomal_mL40"/>
</dbReference>
<dbReference type="GO" id="GO:0005739">
    <property type="term" value="C:mitochondrion"/>
    <property type="evidence" value="ECO:0007669"/>
    <property type="project" value="UniProtKB-SubCell"/>
</dbReference>
<dbReference type="Pfam" id="PF09812">
    <property type="entry name" value="MRP-L28"/>
    <property type="match status" value="1"/>
</dbReference>
<proteinExistence type="inferred from homology"/>
<evidence type="ECO:0000313" key="9">
    <source>
        <dbReference type="EMBL" id="KAJ3180106.1"/>
    </source>
</evidence>
<evidence type="ECO:0000256" key="2">
    <source>
        <dbReference type="ARBA" id="ARBA00009360"/>
    </source>
</evidence>
<dbReference type="AlphaFoldDB" id="A0AAD5XNX2"/>
<dbReference type="InterPro" id="IPR042831">
    <property type="entry name" value="Ribosomal_mL40_fung"/>
</dbReference>
<evidence type="ECO:0000256" key="6">
    <source>
        <dbReference type="ARBA" id="ARBA00023274"/>
    </source>
</evidence>
<dbReference type="Proteomes" id="UP001212152">
    <property type="component" value="Unassembled WGS sequence"/>
</dbReference>
<comment type="caution">
    <text evidence="9">The sequence shown here is derived from an EMBL/GenBank/DDBJ whole genome shotgun (WGS) entry which is preliminary data.</text>
</comment>
<dbReference type="EMBL" id="JADGJQ010000018">
    <property type="protein sequence ID" value="KAJ3180106.1"/>
    <property type="molecule type" value="Genomic_DNA"/>
</dbReference>
<comment type="similarity">
    <text evidence="2">Belongs to the mitochondrion-specific ribosomal protein mL40 family.</text>
</comment>
<accession>A0AAD5XNX2</accession>
<keyword evidence="3" id="KW-0809">Transit peptide</keyword>
<protein>
    <recommendedName>
        <fullName evidence="7">Large ribosomal subunit protein mL40</fullName>
    </recommendedName>
</protein>